<organism evidence="2 3">
    <name type="scientific">Aspergillus calidoustus</name>
    <dbReference type="NCBI Taxonomy" id="454130"/>
    <lineage>
        <taxon>Eukaryota</taxon>
        <taxon>Fungi</taxon>
        <taxon>Dikarya</taxon>
        <taxon>Ascomycota</taxon>
        <taxon>Pezizomycotina</taxon>
        <taxon>Eurotiomycetes</taxon>
        <taxon>Eurotiomycetidae</taxon>
        <taxon>Eurotiales</taxon>
        <taxon>Aspergillaceae</taxon>
        <taxon>Aspergillus</taxon>
        <taxon>Aspergillus subgen. Nidulantes</taxon>
    </lineage>
</organism>
<evidence type="ECO:0000313" key="3">
    <source>
        <dbReference type="Proteomes" id="UP000054771"/>
    </source>
</evidence>
<dbReference type="AlphaFoldDB" id="A0A0U5C9D9"/>
<feature type="region of interest" description="Disordered" evidence="1">
    <location>
        <begin position="55"/>
        <end position="113"/>
    </location>
</feature>
<dbReference type="EMBL" id="CDMC01000005">
    <property type="protein sequence ID" value="CEL05612.1"/>
    <property type="molecule type" value="Genomic_DNA"/>
</dbReference>
<evidence type="ECO:0000313" key="2">
    <source>
        <dbReference type="EMBL" id="CEL05612.1"/>
    </source>
</evidence>
<evidence type="ECO:0000256" key="1">
    <source>
        <dbReference type="SAM" id="MobiDB-lite"/>
    </source>
</evidence>
<feature type="compositionally biased region" description="Low complexity" evidence="1">
    <location>
        <begin position="90"/>
        <end position="105"/>
    </location>
</feature>
<keyword evidence="3" id="KW-1185">Reference proteome</keyword>
<dbReference type="Proteomes" id="UP000054771">
    <property type="component" value="Unassembled WGS sequence"/>
</dbReference>
<reference evidence="3" key="1">
    <citation type="journal article" date="2016" name="Genome Announc.">
        <title>Draft genome sequences of fungus Aspergillus calidoustus.</title>
        <authorList>
            <person name="Horn F."/>
            <person name="Linde J."/>
            <person name="Mattern D.J."/>
            <person name="Walther G."/>
            <person name="Guthke R."/>
            <person name="Scherlach K."/>
            <person name="Martin K."/>
            <person name="Brakhage A.A."/>
            <person name="Petzke L."/>
            <person name="Valiante V."/>
        </authorList>
    </citation>
    <scope>NUCLEOTIDE SEQUENCE [LARGE SCALE GENOMIC DNA]</scope>
    <source>
        <strain evidence="3">SF006504</strain>
    </source>
</reference>
<proteinExistence type="predicted"/>
<name>A0A0U5C9D9_ASPCI</name>
<gene>
    <name evidence="2" type="ORF">ASPCAL06730</name>
</gene>
<sequence>MTFPFKRSPSSPRIPESTLSHEKDRFLANALGVTVIPAILIGNGTAVDGSIELVSSRDDPPAGPFWLAPRLHGIDHGSVGDGSRKRSRESSGGLTTTKTQGATTKTIKRRRAYAPDGSRRVWWSENMPPLQESPAVTRGPETELPRCCPAVRLR</sequence>
<accession>A0A0U5C9D9</accession>
<protein>
    <submittedName>
        <fullName evidence="2">Uncharacterized protein</fullName>
    </submittedName>
</protein>